<sequence length="98" mass="10982">VKRLWLHNVGRPVIGSAYELPHKVYYNLQSGLQESFSGADEVNRSTIFVMEEKIAHLSFQLAAAAKRERLKNECVSYSPCPSDASRPCQPHSLPPIQS</sequence>
<comment type="caution">
    <text evidence="2">The sequence shown here is derived from an EMBL/GenBank/DDBJ whole genome shotgun (WGS) entry which is preliminary data.</text>
</comment>
<feature type="non-terminal residue" evidence="2">
    <location>
        <position position="1"/>
    </location>
</feature>
<organism evidence="2 3">
    <name type="scientific">Datura stramonium</name>
    <name type="common">Jimsonweed</name>
    <name type="synonym">Common thornapple</name>
    <dbReference type="NCBI Taxonomy" id="4076"/>
    <lineage>
        <taxon>Eukaryota</taxon>
        <taxon>Viridiplantae</taxon>
        <taxon>Streptophyta</taxon>
        <taxon>Embryophyta</taxon>
        <taxon>Tracheophyta</taxon>
        <taxon>Spermatophyta</taxon>
        <taxon>Magnoliopsida</taxon>
        <taxon>eudicotyledons</taxon>
        <taxon>Gunneridae</taxon>
        <taxon>Pentapetalae</taxon>
        <taxon>asterids</taxon>
        <taxon>lamiids</taxon>
        <taxon>Solanales</taxon>
        <taxon>Solanaceae</taxon>
        <taxon>Solanoideae</taxon>
        <taxon>Datureae</taxon>
        <taxon>Datura</taxon>
    </lineage>
</organism>
<accession>A0ABS8Y5E4</accession>
<gene>
    <name evidence="2" type="ORF">HAX54_029329</name>
</gene>
<protein>
    <submittedName>
        <fullName evidence="2">Uncharacterized protein</fullName>
    </submittedName>
</protein>
<evidence type="ECO:0000256" key="1">
    <source>
        <dbReference type="SAM" id="MobiDB-lite"/>
    </source>
</evidence>
<feature type="region of interest" description="Disordered" evidence="1">
    <location>
        <begin position="77"/>
        <end position="98"/>
    </location>
</feature>
<evidence type="ECO:0000313" key="3">
    <source>
        <dbReference type="Proteomes" id="UP000823775"/>
    </source>
</evidence>
<name>A0ABS8Y5E4_DATST</name>
<keyword evidence="3" id="KW-1185">Reference proteome</keyword>
<evidence type="ECO:0000313" key="2">
    <source>
        <dbReference type="EMBL" id="MCE5166908.1"/>
    </source>
</evidence>
<dbReference type="EMBL" id="JACEIK010036336">
    <property type="protein sequence ID" value="MCE5166908.1"/>
    <property type="molecule type" value="Genomic_DNA"/>
</dbReference>
<dbReference type="Proteomes" id="UP000823775">
    <property type="component" value="Unassembled WGS sequence"/>
</dbReference>
<reference evidence="2 3" key="1">
    <citation type="journal article" date="2021" name="BMC Genomics">
        <title>Datura genome reveals duplications of psychoactive alkaloid biosynthetic genes and high mutation rate following tissue culture.</title>
        <authorList>
            <person name="Rajewski A."/>
            <person name="Carter-House D."/>
            <person name="Stajich J."/>
            <person name="Litt A."/>
        </authorList>
    </citation>
    <scope>NUCLEOTIDE SEQUENCE [LARGE SCALE GENOMIC DNA]</scope>
    <source>
        <strain evidence="2">AR-01</strain>
    </source>
</reference>
<proteinExistence type="predicted"/>
<feature type="non-terminal residue" evidence="2">
    <location>
        <position position="98"/>
    </location>
</feature>